<dbReference type="AlphaFoldDB" id="A0A9N9CWX2"/>
<name>A0A9N9CWX2_9GLOM</name>
<comment type="caution">
    <text evidence="2">The sequence shown here is derived from an EMBL/GenBank/DDBJ whole genome shotgun (WGS) entry which is preliminary data.</text>
</comment>
<dbReference type="SUPFAM" id="SSF52047">
    <property type="entry name" value="RNI-like"/>
    <property type="match status" value="1"/>
</dbReference>
<dbReference type="EMBL" id="CAJVPI010001568">
    <property type="protein sequence ID" value="CAG8618720.1"/>
    <property type="molecule type" value="Genomic_DNA"/>
</dbReference>
<organism evidence="2 3">
    <name type="scientific">Paraglomus brasilianum</name>
    <dbReference type="NCBI Taxonomy" id="144538"/>
    <lineage>
        <taxon>Eukaryota</taxon>
        <taxon>Fungi</taxon>
        <taxon>Fungi incertae sedis</taxon>
        <taxon>Mucoromycota</taxon>
        <taxon>Glomeromycotina</taxon>
        <taxon>Glomeromycetes</taxon>
        <taxon>Paraglomerales</taxon>
        <taxon>Paraglomeraceae</taxon>
        <taxon>Paraglomus</taxon>
    </lineage>
</organism>
<dbReference type="InterPro" id="IPR032675">
    <property type="entry name" value="LRR_dom_sf"/>
</dbReference>
<evidence type="ECO:0000256" key="1">
    <source>
        <dbReference type="SAM" id="MobiDB-lite"/>
    </source>
</evidence>
<evidence type="ECO:0000313" key="2">
    <source>
        <dbReference type="EMBL" id="CAG8618720.1"/>
    </source>
</evidence>
<feature type="region of interest" description="Disordered" evidence="1">
    <location>
        <begin position="1"/>
        <end position="30"/>
    </location>
</feature>
<dbReference type="OrthoDB" id="2368966at2759"/>
<accession>A0A9N9CWX2</accession>
<feature type="compositionally biased region" description="Polar residues" evidence="1">
    <location>
        <begin position="1"/>
        <end position="11"/>
    </location>
</feature>
<reference evidence="2" key="1">
    <citation type="submission" date="2021-06" db="EMBL/GenBank/DDBJ databases">
        <authorList>
            <person name="Kallberg Y."/>
            <person name="Tangrot J."/>
            <person name="Rosling A."/>
        </authorList>
    </citation>
    <scope>NUCLEOTIDE SEQUENCE</scope>
    <source>
        <strain evidence="2">BR232B</strain>
    </source>
</reference>
<evidence type="ECO:0000313" key="3">
    <source>
        <dbReference type="Proteomes" id="UP000789739"/>
    </source>
</evidence>
<dbReference type="Gene3D" id="3.80.10.10">
    <property type="entry name" value="Ribonuclease Inhibitor"/>
    <property type="match status" value="1"/>
</dbReference>
<proteinExistence type="predicted"/>
<keyword evidence="3" id="KW-1185">Reference proteome</keyword>
<gene>
    <name evidence="2" type="ORF">PBRASI_LOCUS8578</name>
</gene>
<protein>
    <submittedName>
        <fullName evidence="2">7022_t:CDS:1</fullName>
    </submittedName>
</protein>
<feature type="compositionally biased region" description="Polar residues" evidence="1">
    <location>
        <begin position="18"/>
        <end position="28"/>
    </location>
</feature>
<dbReference type="Proteomes" id="UP000789739">
    <property type="component" value="Unassembled WGS sequence"/>
</dbReference>
<sequence>MKKSISNFANKSNRRLDQLSSSTENLPNQMHAKNAPPCIIRPTGLPADCLYEVFQHIEHDRQTLYSCILVNRLWCESAIESFWKNPFRFGLNSSIINTYTMCLGEDEKTSLVDEGVILPNCEKGPTFNYADILQHISLKKIYAAVDLWLQRTQNFMSLTKDHDLNVLICSLLSNHFWAHCDLICSLSLDWEYIERSENHLSFFNNQRTNSRLNELRELSIHEIVDWDACRLLARSTTNIRKLQIIDYALKDEVGEKEYEVLATLIGRQTTLKHLKFFAYGQCPLPALLSIESQIKSLVHVELIHWNFPPETPENTFAGLARCHALEILIIKNCRFPNDQILAPLASASYPKLRKLWFKGLFSNEYSTFDSIIRINSTSLRHILYEDDANTPDFDHPPLETMADYCPHVRTLGIPYRNGHEDHLIDFLNKSTHLKSLKLFGPYGDEREFVERLFELAPLFPQTLRHLNLDIEWLTPENLKEFLGRVTAPLSIFYISGWKFYFNRDIFDIIYECIRCDKVIGDVMVEIFN</sequence>